<reference evidence="2" key="1">
    <citation type="submission" date="2013-11" db="EMBL/GenBank/DDBJ databases">
        <title>The Genome Sequence of Phytophthora parasitica IAC_01/95.</title>
        <authorList>
            <consortium name="The Broad Institute Genomics Platform"/>
            <person name="Russ C."/>
            <person name="Tyler B."/>
            <person name="Panabieres F."/>
            <person name="Shan W."/>
            <person name="Tripathy S."/>
            <person name="Grunwald N."/>
            <person name="Machado M."/>
            <person name="Johnson C.S."/>
            <person name="Arredondo F."/>
            <person name="Hong C."/>
            <person name="Coffey M."/>
            <person name="Young S.K."/>
            <person name="Zeng Q."/>
            <person name="Gargeya S."/>
            <person name="Fitzgerald M."/>
            <person name="Abouelleil A."/>
            <person name="Alvarado L."/>
            <person name="Chapman S.B."/>
            <person name="Gainer-Dewar J."/>
            <person name="Goldberg J."/>
            <person name="Griggs A."/>
            <person name="Gujja S."/>
            <person name="Hansen M."/>
            <person name="Howarth C."/>
            <person name="Imamovic A."/>
            <person name="Ireland A."/>
            <person name="Larimer J."/>
            <person name="McCowan C."/>
            <person name="Murphy C."/>
            <person name="Pearson M."/>
            <person name="Poon T.W."/>
            <person name="Priest M."/>
            <person name="Roberts A."/>
            <person name="Saif S."/>
            <person name="Shea T."/>
            <person name="Sykes S."/>
            <person name="Wortman J."/>
            <person name="Nusbaum C."/>
            <person name="Birren B."/>
        </authorList>
    </citation>
    <scope>NUCLEOTIDE SEQUENCE [LARGE SCALE GENOMIC DNA]</scope>
    <source>
        <strain evidence="2">IAC_01/95</strain>
    </source>
</reference>
<protein>
    <submittedName>
        <fullName evidence="2">Uncharacterized protein</fullName>
    </submittedName>
</protein>
<dbReference type="AlphaFoldDB" id="W2NJY2"/>
<proteinExistence type="predicted"/>
<evidence type="ECO:0000256" key="1">
    <source>
        <dbReference type="SAM" id="MobiDB-lite"/>
    </source>
</evidence>
<dbReference type="Proteomes" id="UP000054532">
    <property type="component" value="Unassembled WGS sequence"/>
</dbReference>
<gene>
    <name evidence="2" type="ORF">L914_06682</name>
</gene>
<accession>W2NJY2</accession>
<dbReference type="VEuPathDB" id="FungiDB:PPTG_19386"/>
<name>W2NJY2_PHYNI</name>
<organism evidence="2">
    <name type="scientific">Phytophthora nicotianae</name>
    <name type="common">Potato buckeye rot agent</name>
    <name type="synonym">Phytophthora parasitica</name>
    <dbReference type="NCBI Taxonomy" id="4792"/>
    <lineage>
        <taxon>Eukaryota</taxon>
        <taxon>Sar</taxon>
        <taxon>Stramenopiles</taxon>
        <taxon>Oomycota</taxon>
        <taxon>Peronosporomycetes</taxon>
        <taxon>Peronosporales</taxon>
        <taxon>Peronosporaceae</taxon>
        <taxon>Phytophthora</taxon>
    </lineage>
</organism>
<evidence type="ECO:0000313" key="2">
    <source>
        <dbReference type="EMBL" id="ETM48845.1"/>
    </source>
</evidence>
<sequence>MREIEFAIKTGFISAERLPACQKLCLHHGDGISLVAGDKTRELQEYVRARGTLVASLAENSPPEDIKTTVFMKEYGHGQFGKRNPPRLDRRSLGEEGSTDAPAVAQPVDTGANSKPEPMALSSVESFVRWYGSYALRHYHRVCPSRDLET</sequence>
<dbReference type="EMBL" id="KI692246">
    <property type="protein sequence ID" value="ETM48845.1"/>
    <property type="molecule type" value="Genomic_DNA"/>
</dbReference>
<feature type="region of interest" description="Disordered" evidence="1">
    <location>
        <begin position="77"/>
        <end position="118"/>
    </location>
</feature>